<feature type="transmembrane region" description="Helical" evidence="1">
    <location>
        <begin position="93"/>
        <end position="120"/>
    </location>
</feature>
<feature type="transmembrane region" description="Helical" evidence="1">
    <location>
        <begin position="59"/>
        <end position="81"/>
    </location>
</feature>
<feature type="transmembrane region" description="Helical" evidence="1">
    <location>
        <begin position="163"/>
        <end position="183"/>
    </location>
</feature>
<comment type="caution">
    <text evidence="2">The sequence shown here is derived from an EMBL/GenBank/DDBJ whole genome shotgun (WGS) entry which is preliminary data.</text>
</comment>
<feature type="transmembrane region" description="Helical" evidence="1">
    <location>
        <begin position="132"/>
        <end position="156"/>
    </location>
</feature>
<feature type="transmembrane region" description="Helical" evidence="1">
    <location>
        <begin position="195"/>
        <end position="224"/>
    </location>
</feature>
<gene>
    <name evidence="2" type="ORF">C7B82_13310</name>
</gene>
<feature type="transmembrane region" description="Helical" evidence="1">
    <location>
        <begin position="28"/>
        <end position="47"/>
    </location>
</feature>
<reference evidence="2 3" key="2">
    <citation type="submission" date="2018-03" db="EMBL/GenBank/DDBJ databases">
        <title>The ancient ancestry and fast evolution of plastids.</title>
        <authorList>
            <person name="Moore K.R."/>
            <person name="Magnabosco C."/>
            <person name="Momper L."/>
            <person name="Gold D.A."/>
            <person name="Bosak T."/>
            <person name="Fournier G.P."/>
        </authorList>
    </citation>
    <scope>NUCLEOTIDE SEQUENCE [LARGE SCALE GENOMIC DNA]</scope>
    <source>
        <strain evidence="2 3">ULC18</strain>
    </source>
</reference>
<dbReference type="Proteomes" id="UP000239576">
    <property type="component" value="Unassembled WGS sequence"/>
</dbReference>
<protein>
    <submittedName>
        <fullName evidence="2">Uncharacterized protein</fullName>
    </submittedName>
</protein>
<dbReference type="EMBL" id="PVWK01000079">
    <property type="protein sequence ID" value="PSB28449.1"/>
    <property type="molecule type" value="Genomic_DNA"/>
</dbReference>
<reference evidence="3" key="1">
    <citation type="submission" date="2018-02" db="EMBL/GenBank/DDBJ databases">
        <authorList>
            <person name="Moore K."/>
            <person name="Momper L."/>
        </authorList>
    </citation>
    <scope>NUCLEOTIDE SEQUENCE [LARGE SCALE GENOMIC DNA]</scope>
    <source>
        <strain evidence="3">ULC18</strain>
    </source>
</reference>
<evidence type="ECO:0000313" key="2">
    <source>
        <dbReference type="EMBL" id="PSB28449.1"/>
    </source>
</evidence>
<proteinExistence type="predicted"/>
<dbReference type="RefSeq" id="WP_106256777.1">
    <property type="nucleotide sequence ID" value="NZ_CAWNSW010000001.1"/>
</dbReference>
<accession>A0A2T1E6T2</accession>
<organism evidence="2 3">
    <name type="scientific">Stenomitos frigidus ULC18</name>
    <dbReference type="NCBI Taxonomy" id="2107698"/>
    <lineage>
        <taxon>Bacteria</taxon>
        <taxon>Bacillati</taxon>
        <taxon>Cyanobacteriota</taxon>
        <taxon>Cyanophyceae</taxon>
        <taxon>Leptolyngbyales</taxon>
        <taxon>Leptolyngbyaceae</taxon>
        <taxon>Stenomitos</taxon>
    </lineage>
</organism>
<evidence type="ECO:0000313" key="3">
    <source>
        <dbReference type="Proteomes" id="UP000239576"/>
    </source>
</evidence>
<keyword evidence="1" id="KW-1133">Transmembrane helix</keyword>
<name>A0A2T1E6T2_9CYAN</name>
<keyword evidence="1" id="KW-0812">Transmembrane</keyword>
<dbReference type="OrthoDB" id="510168at2"/>
<sequence>MSKQALENQEHRPIHILSRSKSWTLWEAWVAATAIAEFVGLGIVLIASTTLNLLGTTEIVAVLHLVGLLQGIILGFAQWLVLRRYIKHIGKWIAMTAIAASIAWLIGIKASAIISFFLILDHTGTVEVKTLALARAVLLLGAWVGSVLGLAQWLVLREHIRRAGWWIFANAIAWAFGLLVAYAGTTFMTIDRFNLATALAAAATGLTVGAVVGGITGIALLWLLKPRLLRHAAKPASRKSP</sequence>
<keyword evidence="3" id="KW-1185">Reference proteome</keyword>
<dbReference type="AlphaFoldDB" id="A0A2T1E6T2"/>
<keyword evidence="1" id="KW-0472">Membrane</keyword>
<evidence type="ECO:0000256" key="1">
    <source>
        <dbReference type="SAM" id="Phobius"/>
    </source>
</evidence>